<organism evidence="1 2">
    <name type="scientific">Aphanothece sacrum FPU1</name>
    <dbReference type="NCBI Taxonomy" id="1920663"/>
    <lineage>
        <taxon>Bacteria</taxon>
        <taxon>Bacillati</taxon>
        <taxon>Cyanobacteriota</taxon>
        <taxon>Cyanophyceae</taxon>
        <taxon>Oscillatoriophycideae</taxon>
        <taxon>Chroococcales</taxon>
        <taxon>Aphanothecaceae</taxon>
        <taxon>Aphanothece</taxon>
    </lineage>
</organism>
<dbReference type="EMBL" id="BDQK01000013">
    <property type="protein sequence ID" value="GBF80849.1"/>
    <property type="molecule type" value="Genomic_DNA"/>
</dbReference>
<keyword evidence="2" id="KW-1185">Reference proteome</keyword>
<reference evidence="2" key="1">
    <citation type="submission" date="2017-05" db="EMBL/GenBank/DDBJ databases">
        <title>Physiological properties and genetic analysis related to exopolysaccharide production of fresh-water unicellular cyanobacterium Aphanothece sacrum, Suizenji Nori, that has been cultured as a food source in Japan.</title>
        <authorList>
            <person name="Kanesaki Y."/>
            <person name="Yoshikawa S."/>
            <person name="Ohki K."/>
        </authorList>
    </citation>
    <scope>NUCLEOTIDE SEQUENCE [LARGE SCALE GENOMIC DNA]</scope>
    <source>
        <strain evidence="2">FPU1</strain>
    </source>
</reference>
<accession>A0A401IHZ3</accession>
<dbReference type="Proteomes" id="UP000287247">
    <property type="component" value="Unassembled WGS sequence"/>
</dbReference>
<comment type="caution">
    <text evidence="1">The sequence shown here is derived from an EMBL/GenBank/DDBJ whole genome shotgun (WGS) entry which is preliminary data.</text>
</comment>
<dbReference type="OrthoDB" id="427234at2"/>
<gene>
    <name evidence="1" type="ORF">AsFPU1_2256</name>
</gene>
<dbReference type="RefSeq" id="WP_124975598.1">
    <property type="nucleotide sequence ID" value="NZ_BDQK01000013.1"/>
</dbReference>
<name>A0A401IHZ3_APHSA</name>
<sequence length="88" mass="10165">MTFYVDYDQEVDAAYFRIENKTVLDSEEIADGIIVDYDKDDNIVGVELLGVKTIKPENFALLIPLLPESFYAKLLDKFQNDKLLFLKL</sequence>
<dbReference type="AlphaFoldDB" id="A0A401IHZ3"/>
<proteinExistence type="predicted"/>
<evidence type="ECO:0000313" key="1">
    <source>
        <dbReference type="EMBL" id="GBF80849.1"/>
    </source>
</evidence>
<protein>
    <recommendedName>
        <fullName evidence="3">DUF2283 domain-containing protein</fullName>
    </recommendedName>
</protein>
<dbReference type="InterPro" id="IPR019270">
    <property type="entry name" value="DUF2283"/>
</dbReference>
<evidence type="ECO:0000313" key="2">
    <source>
        <dbReference type="Proteomes" id="UP000287247"/>
    </source>
</evidence>
<evidence type="ECO:0008006" key="3">
    <source>
        <dbReference type="Google" id="ProtNLM"/>
    </source>
</evidence>
<dbReference type="Pfam" id="PF10049">
    <property type="entry name" value="DUF2283"/>
    <property type="match status" value="1"/>
</dbReference>